<keyword evidence="8" id="KW-1185">Reference proteome</keyword>
<dbReference type="Pfam" id="PF12698">
    <property type="entry name" value="ABC2_membrane_3"/>
    <property type="match status" value="1"/>
</dbReference>
<gene>
    <name evidence="7" type="ORF">ACFQDO_14185</name>
</gene>
<evidence type="ECO:0000313" key="7">
    <source>
        <dbReference type="EMBL" id="MFC6008282.1"/>
    </source>
</evidence>
<organism evidence="7 8">
    <name type="scientific">Angustibacter luteus</name>
    <dbReference type="NCBI Taxonomy" id="658456"/>
    <lineage>
        <taxon>Bacteria</taxon>
        <taxon>Bacillati</taxon>
        <taxon>Actinomycetota</taxon>
        <taxon>Actinomycetes</taxon>
        <taxon>Kineosporiales</taxon>
        <taxon>Kineosporiaceae</taxon>
    </lineage>
</organism>
<feature type="transmembrane region" description="Helical" evidence="5">
    <location>
        <begin position="228"/>
        <end position="256"/>
    </location>
</feature>
<keyword evidence="3 5" id="KW-1133">Transmembrane helix</keyword>
<dbReference type="PANTHER" id="PTHR43471">
    <property type="entry name" value="ABC TRANSPORTER PERMEASE"/>
    <property type="match status" value="1"/>
</dbReference>
<evidence type="ECO:0000313" key="8">
    <source>
        <dbReference type="Proteomes" id="UP001596189"/>
    </source>
</evidence>
<evidence type="ECO:0000256" key="3">
    <source>
        <dbReference type="ARBA" id="ARBA00022989"/>
    </source>
</evidence>
<evidence type="ECO:0000256" key="4">
    <source>
        <dbReference type="ARBA" id="ARBA00023136"/>
    </source>
</evidence>
<feature type="transmembrane region" description="Helical" evidence="5">
    <location>
        <begin position="334"/>
        <end position="355"/>
    </location>
</feature>
<evidence type="ECO:0000259" key="6">
    <source>
        <dbReference type="Pfam" id="PF12698"/>
    </source>
</evidence>
<feature type="transmembrane region" description="Helical" evidence="5">
    <location>
        <begin position="177"/>
        <end position="195"/>
    </location>
</feature>
<dbReference type="SUPFAM" id="SSF53850">
    <property type="entry name" value="Periplasmic binding protein-like II"/>
    <property type="match status" value="1"/>
</dbReference>
<dbReference type="RefSeq" id="WP_345715025.1">
    <property type="nucleotide sequence ID" value="NZ_BAABFP010000002.1"/>
</dbReference>
<keyword evidence="2 5" id="KW-0812">Transmembrane</keyword>
<comment type="caution">
    <text evidence="7">The sequence shown here is derived from an EMBL/GenBank/DDBJ whole genome shotgun (WGS) entry which is preliminary data.</text>
</comment>
<protein>
    <submittedName>
        <fullName evidence="7">ABC transporter permease</fullName>
    </submittedName>
</protein>
<reference evidence="8" key="1">
    <citation type="journal article" date="2019" name="Int. J. Syst. Evol. Microbiol.">
        <title>The Global Catalogue of Microorganisms (GCM) 10K type strain sequencing project: providing services to taxonomists for standard genome sequencing and annotation.</title>
        <authorList>
            <consortium name="The Broad Institute Genomics Platform"/>
            <consortium name="The Broad Institute Genome Sequencing Center for Infectious Disease"/>
            <person name="Wu L."/>
            <person name="Ma J."/>
        </authorList>
    </citation>
    <scope>NUCLEOTIDE SEQUENCE [LARGE SCALE GENOMIC DNA]</scope>
    <source>
        <strain evidence="8">KACC 14249</strain>
    </source>
</reference>
<evidence type="ECO:0000256" key="5">
    <source>
        <dbReference type="SAM" id="Phobius"/>
    </source>
</evidence>
<sequence length="399" mass="41408">MSEQSSARQTITLITRREFTQRVRGKVFSITTGLMVVLVVATAIVLNIVAGHTSSVKVGVLPQTAAVADALRGTGDALGQKVTVVQVPDVAAGDQQVRDGDVDAVLVQTGGTVQVVVKKQLDDSLKSTLAVLSRQLAQDDAVKAAGGDPQQVNAAIAGAQVKVQPLETATQYQAERVVLGLAAGILVYLALMIYGQTVAQGVVEEKTSRVVELLLATVRPWQLMLGKVAGIGAAGLVQMVLVVGAGIGAGLATGALTMPSSVAVGTAVWAVVWFVVGFVMYALLFAAAGALVSRQEDVGGVTAPILMLIIVPYVIGISVLPADPYNTLAKWMSLVPFFSPTLMPVRIAMGVAAPWEIALSLTLSVLLTVGLVGITGRIYANSVMRTGARVRLGDALRPL</sequence>
<name>A0ABW1JFZ1_9ACTN</name>
<feature type="transmembrane region" description="Helical" evidence="5">
    <location>
        <begin position="298"/>
        <end position="322"/>
    </location>
</feature>
<accession>A0ABW1JFZ1</accession>
<evidence type="ECO:0000256" key="2">
    <source>
        <dbReference type="ARBA" id="ARBA00022692"/>
    </source>
</evidence>
<comment type="subcellular location">
    <subcellularLocation>
        <location evidence="1">Membrane</location>
        <topology evidence="1">Multi-pass membrane protein</topology>
    </subcellularLocation>
</comment>
<proteinExistence type="predicted"/>
<feature type="domain" description="ABC-2 type transporter transmembrane" evidence="6">
    <location>
        <begin position="28"/>
        <end position="374"/>
    </location>
</feature>
<feature type="transmembrane region" description="Helical" evidence="5">
    <location>
        <begin position="27"/>
        <end position="49"/>
    </location>
</feature>
<feature type="transmembrane region" description="Helical" evidence="5">
    <location>
        <begin position="268"/>
        <end position="292"/>
    </location>
</feature>
<dbReference type="EMBL" id="JBHSRD010000004">
    <property type="protein sequence ID" value="MFC6008282.1"/>
    <property type="molecule type" value="Genomic_DNA"/>
</dbReference>
<dbReference type="Proteomes" id="UP001596189">
    <property type="component" value="Unassembled WGS sequence"/>
</dbReference>
<feature type="transmembrane region" description="Helical" evidence="5">
    <location>
        <begin position="361"/>
        <end position="380"/>
    </location>
</feature>
<keyword evidence="4 5" id="KW-0472">Membrane</keyword>
<evidence type="ECO:0000256" key="1">
    <source>
        <dbReference type="ARBA" id="ARBA00004141"/>
    </source>
</evidence>
<dbReference type="InterPro" id="IPR013525">
    <property type="entry name" value="ABC2_TM"/>
</dbReference>